<keyword evidence="3" id="KW-1185">Reference proteome</keyword>
<dbReference type="Proteomes" id="UP000242818">
    <property type="component" value="Unassembled WGS sequence"/>
</dbReference>
<dbReference type="STRING" id="1335309.GA0116948_1306"/>
<protein>
    <submittedName>
        <fullName evidence="2">RHS repeat-associated core domain-containing protein</fullName>
    </submittedName>
</protein>
<organism evidence="2 3">
    <name type="scientific">Chitinophaga costaii</name>
    <dbReference type="NCBI Taxonomy" id="1335309"/>
    <lineage>
        <taxon>Bacteria</taxon>
        <taxon>Pseudomonadati</taxon>
        <taxon>Bacteroidota</taxon>
        <taxon>Chitinophagia</taxon>
        <taxon>Chitinophagales</taxon>
        <taxon>Chitinophagaceae</taxon>
        <taxon>Chitinophaga</taxon>
    </lineage>
</organism>
<sequence>MDRLSYIYPKDNNGQLTSNRLRHVLDGVSGSNYANKDLVNQAADNYHYDNIGNLTADPANGVSQIQWTVYGKISRITKTNGDALKYTYDATGNRIYKEYISGGVTNRTWYARDAQGNTLAVYGNKNGDSQVYWNEQDLYGSSRLGTWQPGITLTAGAGVTAWSQEGLSRYELTNHLGNVLSTISDQRVGVDNDHNGTIDYYLPTIASYSDYTPFGMQMVDRNGSAGGYRYGFNGKEDDKEIEGQQDYGFRIYDKRLGRFKSIDPLAKKYPELTPYQFASNSPIMAIDLDGLEAYAVYNKATSQLALIPDISKVNPKLTNKFVSALEYSKLTDADKAKANYGILVKNVFTGGHSDGSQIVHGDPSRPKEKPISTGTYNILENKGNTNPDHNSFFVLDPQDKNPYDKVDDRPGEINSDGEKRSGYNLHPGRVSWGCVTLCKDDPNMTPEQRAEEWNIINGAINNTTIEQVPDNRGKQKYIPFTTQTKFGTLKVTDESPSSTTPKKTGN</sequence>
<accession>A0A1C4G962</accession>
<dbReference type="OrthoDB" id="2972467at2"/>
<dbReference type="InterPro" id="IPR022385">
    <property type="entry name" value="Rhs_assc_core"/>
</dbReference>
<name>A0A1C4G962_9BACT</name>
<evidence type="ECO:0000313" key="2">
    <source>
        <dbReference type="EMBL" id="SCC64365.1"/>
    </source>
</evidence>
<gene>
    <name evidence="2" type="ORF">GA0116948_1306</name>
</gene>
<dbReference type="NCBIfam" id="TIGR03696">
    <property type="entry name" value="Rhs_assc_core"/>
    <property type="match status" value="1"/>
</dbReference>
<reference evidence="2 3" key="1">
    <citation type="submission" date="2016-08" db="EMBL/GenBank/DDBJ databases">
        <authorList>
            <person name="Seilhamer J.J."/>
        </authorList>
    </citation>
    <scope>NUCLEOTIDE SEQUENCE [LARGE SCALE GENOMIC DNA]</scope>
    <source>
        <strain evidence="2 3">A37T2</strain>
    </source>
</reference>
<feature type="compositionally biased region" description="Basic and acidic residues" evidence="1">
    <location>
        <begin position="397"/>
        <end position="421"/>
    </location>
</feature>
<evidence type="ECO:0000313" key="3">
    <source>
        <dbReference type="Proteomes" id="UP000242818"/>
    </source>
</evidence>
<dbReference type="Gene3D" id="2.180.10.10">
    <property type="entry name" value="RHS repeat-associated core"/>
    <property type="match status" value="1"/>
</dbReference>
<dbReference type="EMBL" id="FMAR01000030">
    <property type="protein sequence ID" value="SCC64365.1"/>
    <property type="molecule type" value="Genomic_DNA"/>
</dbReference>
<dbReference type="AlphaFoldDB" id="A0A1C4G962"/>
<proteinExistence type="predicted"/>
<feature type="region of interest" description="Disordered" evidence="1">
    <location>
        <begin position="396"/>
        <end position="424"/>
    </location>
</feature>
<evidence type="ECO:0000256" key="1">
    <source>
        <dbReference type="SAM" id="MobiDB-lite"/>
    </source>
</evidence>